<dbReference type="Pfam" id="PF07690">
    <property type="entry name" value="MFS_1"/>
    <property type="match status" value="1"/>
</dbReference>
<dbReference type="Gene3D" id="1.20.1250.20">
    <property type="entry name" value="MFS general substrate transporter like domains"/>
    <property type="match status" value="1"/>
</dbReference>
<evidence type="ECO:0000259" key="7">
    <source>
        <dbReference type="PROSITE" id="PS50850"/>
    </source>
</evidence>
<dbReference type="GO" id="GO:0140115">
    <property type="term" value="P:export across plasma membrane"/>
    <property type="evidence" value="ECO:0007669"/>
    <property type="project" value="UniProtKB-ARBA"/>
</dbReference>
<feature type="non-terminal residue" evidence="8">
    <location>
        <position position="462"/>
    </location>
</feature>
<feature type="transmembrane region" description="Helical" evidence="6">
    <location>
        <begin position="365"/>
        <end position="390"/>
    </location>
</feature>
<evidence type="ECO:0000256" key="3">
    <source>
        <dbReference type="ARBA" id="ARBA00022989"/>
    </source>
</evidence>
<feature type="non-terminal residue" evidence="8">
    <location>
        <position position="1"/>
    </location>
</feature>
<feature type="transmembrane region" description="Helical" evidence="6">
    <location>
        <begin position="431"/>
        <end position="452"/>
    </location>
</feature>
<feature type="transmembrane region" description="Helical" evidence="6">
    <location>
        <begin position="110"/>
        <end position="132"/>
    </location>
</feature>
<organism evidence="8 9">
    <name type="scientific">Saccharata proteae CBS 121410</name>
    <dbReference type="NCBI Taxonomy" id="1314787"/>
    <lineage>
        <taxon>Eukaryota</taxon>
        <taxon>Fungi</taxon>
        <taxon>Dikarya</taxon>
        <taxon>Ascomycota</taxon>
        <taxon>Pezizomycotina</taxon>
        <taxon>Dothideomycetes</taxon>
        <taxon>Dothideomycetes incertae sedis</taxon>
        <taxon>Botryosphaeriales</taxon>
        <taxon>Saccharataceae</taxon>
        <taxon>Saccharata</taxon>
    </lineage>
</organism>
<dbReference type="InterPro" id="IPR011701">
    <property type="entry name" value="MFS"/>
</dbReference>
<gene>
    <name evidence="8" type="ORF">K490DRAFT_3167</name>
</gene>
<dbReference type="Proteomes" id="UP000799776">
    <property type="component" value="Unassembled WGS sequence"/>
</dbReference>
<dbReference type="PROSITE" id="PS50850">
    <property type="entry name" value="MFS"/>
    <property type="match status" value="1"/>
</dbReference>
<dbReference type="InterPro" id="IPR036259">
    <property type="entry name" value="MFS_trans_sf"/>
</dbReference>
<feature type="transmembrane region" description="Helical" evidence="6">
    <location>
        <begin position="86"/>
        <end position="104"/>
    </location>
</feature>
<dbReference type="EMBL" id="ML978715">
    <property type="protein sequence ID" value="KAF2088947.1"/>
    <property type="molecule type" value="Genomic_DNA"/>
</dbReference>
<dbReference type="InterPro" id="IPR020846">
    <property type="entry name" value="MFS_dom"/>
</dbReference>
<feature type="transmembrane region" description="Helical" evidence="6">
    <location>
        <begin position="144"/>
        <end position="163"/>
    </location>
</feature>
<protein>
    <submittedName>
        <fullName evidence="8">MFS general substrate transporter</fullName>
    </submittedName>
</protein>
<feature type="transmembrane region" description="Helical" evidence="6">
    <location>
        <begin position="402"/>
        <end position="425"/>
    </location>
</feature>
<dbReference type="InterPro" id="IPR005829">
    <property type="entry name" value="Sugar_transporter_CS"/>
</dbReference>
<feature type="transmembrane region" description="Helical" evidence="6">
    <location>
        <begin position="336"/>
        <end position="359"/>
    </location>
</feature>
<evidence type="ECO:0000256" key="1">
    <source>
        <dbReference type="ARBA" id="ARBA00004141"/>
    </source>
</evidence>
<evidence type="ECO:0000256" key="6">
    <source>
        <dbReference type="SAM" id="Phobius"/>
    </source>
</evidence>
<comment type="subcellular location">
    <subcellularLocation>
        <location evidence="1">Membrane</location>
        <topology evidence="1">Multi-pass membrane protein</topology>
    </subcellularLocation>
</comment>
<keyword evidence="2 6" id="KW-0812">Transmembrane</keyword>
<dbReference type="PANTHER" id="PTHR23502">
    <property type="entry name" value="MAJOR FACILITATOR SUPERFAMILY"/>
    <property type="match status" value="1"/>
</dbReference>
<feature type="transmembrane region" description="Helical" evidence="6">
    <location>
        <begin position="19"/>
        <end position="36"/>
    </location>
</feature>
<feature type="transmembrane region" description="Helical" evidence="6">
    <location>
        <begin position="56"/>
        <end position="74"/>
    </location>
</feature>
<evidence type="ECO:0000313" key="9">
    <source>
        <dbReference type="Proteomes" id="UP000799776"/>
    </source>
</evidence>
<dbReference type="SUPFAM" id="SSF103473">
    <property type="entry name" value="MFS general substrate transporter"/>
    <property type="match status" value="1"/>
</dbReference>
<dbReference type="OrthoDB" id="3936150at2759"/>
<feature type="transmembrane region" description="Helical" evidence="6">
    <location>
        <begin position="253"/>
        <end position="279"/>
    </location>
</feature>
<feature type="region of interest" description="Disordered" evidence="5">
    <location>
        <begin position="211"/>
        <end position="231"/>
    </location>
</feature>
<evidence type="ECO:0000256" key="2">
    <source>
        <dbReference type="ARBA" id="ARBA00022692"/>
    </source>
</evidence>
<dbReference type="GO" id="GO:0000297">
    <property type="term" value="F:spermine transmembrane transporter activity"/>
    <property type="evidence" value="ECO:0007669"/>
    <property type="project" value="TreeGrafter"/>
</dbReference>
<dbReference type="GO" id="GO:0042908">
    <property type="term" value="P:xenobiotic transport"/>
    <property type="evidence" value="ECO:0007669"/>
    <property type="project" value="UniProtKB-ARBA"/>
</dbReference>
<dbReference type="GO" id="GO:0005886">
    <property type="term" value="C:plasma membrane"/>
    <property type="evidence" value="ECO:0007669"/>
    <property type="project" value="TreeGrafter"/>
</dbReference>
<dbReference type="FunFam" id="1.20.1250.20:FF:000011">
    <property type="entry name" value="MFS multidrug transporter, putative"/>
    <property type="match status" value="1"/>
</dbReference>
<dbReference type="PANTHER" id="PTHR23502:SF38">
    <property type="entry name" value="POLYAMINE TRANSPORTER 4"/>
    <property type="match status" value="1"/>
</dbReference>
<feature type="transmembrane region" description="Helical" evidence="6">
    <location>
        <begin position="175"/>
        <end position="193"/>
    </location>
</feature>
<evidence type="ECO:0000256" key="4">
    <source>
        <dbReference type="ARBA" id="ARBA00023136"/>
    </source>
</evidence>
<accession>A0A6A5YC81</accession>
<feature type="domain" description="Major facilitator superfamily (MFS) profile" evidence="7">
    <location>
        <begin position="21"/>
        <end position="462"/>
    </location>
</feature>
<dbReference type="GO" id="GO:0015606">
    <property type="term" value="F:spermidine transmembrane transporter activity"/>
    <property type="evidence" value="ECO:0007669"/>
    <property type="project" value="TreeGrafter"/>
</dbReference>
<keyword evidence="9" id="KW-1185">Reference proteome</keyword>
<feature type="transmembrane region" description="Helical" evidence="6">
    <location>
        <begin position="291"/>
        <end position="315"/>
    </location>
</feature>
<keyword evidence="3 6" id="KW-1133">Transmembrane helix</keyword>
<evidence type="ECO:0000313" key="8">
    <source>
        <dbReference type="EMBL" id="KAF2088947.1"/>
    </source>
</evidence>
<dbReference type="PROSITE" id="PS00216">
    <property type="entry name" value="SUGAR_TRANSPORT_1"/>
    <property type="match status" value="1"/>
</dbReference>
<keyword evidence="4 6" id="KW-0472">Membrane</keyword>
<dbReference type="CDD" id="cd17323">
    <property type="entry name" value="MFS_Tpo1_MDR_like"/>
    <property type="match status" value="1"/>
</dbReference>
<name>A0A6A5YC81_9PEZI</name>
<dbReference type="AlphaFoldDB" id="A0A6A5YC81"/>
<sequence>LQWEDDPDNPQNWSLARKLFHSFVVCSIAFVTTFASSVYTPGRDQVSEEFGVSSEVALLPFCMYTLGLAFGPLVASPCSENFGRRAVFFICTPIFGLFILGSGFSQSVASLIVCRFLAGVFGSPALTVGNAVLSDVWAPKQRAIPMAVIVSAPFLGPALGPLIGGFVVEGEDWRWTQWVILFFTVTFLTPAFFMSETYRKRILEARAKKQAKGSDLKRTPTSGSRSSRAAQSTRALLRNTLGRPLHMLFTEPIIFLFSIYVAFTFALQYSFFAAFPWVFENLYGFSLGSQGLTFLGLGVGVVIGFAFIVCNNLLLEKPRMERWAEQQLTTQPPPEYVLFVAYPGSIILPISLFLFAWSAYYRVHWIVPVIAEGMFGIANLLIFMACTLYLMNTYGAMYGASAMASCSLLRYILGATFPLFIVQMYERLNTGWATSLLGFISVVLAAIPWGFVRWGPQLRAKS</sequence>
<evidence type="ECO:0000256" key="5">
    <source>
        <dbReference type="SAM" id="MobiDB-lite"/>
    </source>
</evidence>
<reference evidence="8" key="1">
    <citation type="journal article" date="2020" name="Stud. Mycol.">
        <title>101 Dothideomycetes genomes: a test case for predicting lifestyles and emergence of pathogens.</title>
        <authorList>
            <person name="Haridas S."/>
            <person name="Albert R."/>
            <person name="Binder M."/>
            <person name="Bloem J."/>
            <person name="Labutti K."/>
            <person name="Salamov A."/>
            <person name="Andreopoulos B."/>
            <person name="Baker S."/>
            <person name="Barry K."/>
            <person name="Bills G."/>
            <person name="Bluhm B."/>
            <person name="Cannon C."/>
            <person name="Castanera R."/>
            <person name="Culley D."/>
            <person name="Daum C."/>
            <person name="Ezra D."/>
            <person name="Gonzalez J."/>
            <person name="Henrissat B."/>
            <person name="Kuo A."/>
            <person name="Liang C."/>
            <person name="Lipzen A."/>
            <person name="Lutzoni F."/>
            <person name="Magnuson J."/>
            <person name="Mondo S."/>
            <person name="Nolan M."/>
            <person name="Ohm R."/>
            <person name="Pangilinan J."/>
            <person name="Park H.-J."/>
            <person name="Ramirez L."/>
            <person name="Alfaro M."/>
            <person name="Sun H."/>
            <person name="Tritt A."/>
            <person name="Yoshinaga Y."/>
            <person name="Zwiers L.-H."/>
            <person name="Turgeon B."/>
            <person name="Goodwin S."/>
            <person name="Spatafora J."/>
            <person name="Crous P."/>
            <person name="Grigoriev I."/>
        </authorList>
    </citation>
    <scope>NUCLEOTIDE SEQUENCE</scope>
    <source>
        <strain evidence="8">CBS 121410</strain>
    </source>
</reference>
<feature type="compositionally biased region" description="Low complexity" evidence="5">
    <location>
        <begin position="222"/>
        <end position="231"/>
    </location>
</feature>
<proteinExistence type="predicted"/>